<name>A0A2Z7AJ62_9LAMI</name>
<feature type="region of interest" description="Disordered" evidence="1">
    <location>
        <begin position="182"/>
        <end position="222"/>
    </location>
</feature>
<evidence type="ECO:0000256" key="1">
    <source>
        <dbReference type="SAM" id="MobiDB-lite"/>
    </source>
</evidence>
<sequence>MAARCRAKRGVFKRHRAPSHGAQPRPTRNILRTGCWTTSTIVRQVHGTAADGRSRNNFVKLRPALANGRPAIGQWLCILARSYRNHCRNDSIGYPRMSASGESSTTMHRLLHASGSHPIPSPNDPNIVGIERWLRVSPGRESVFVSRCEGERQYRTLISLLGSLATMHRVVNYHSSWVRQRQETQVLQSGRGFNPAGGAPGGNPGSTAGRGFNPAGGAPGGG</sequence>
<feature type="compositionally biased region" description="Basic residues" evidence="1">
    <location>
        <begin position="1"/>
        <end position="18"/>
    </location>
</feature>
<dbReference type="Proteomes" id="UP000250235">
    <property type="component" value="Unassembled WGS sequence"/>
</dbReference>
<organism evidence="2 3">
    <name type="scientific">Dorcoceras hygrometricum</name>
    <dbReference type="NCBI Taxonomy" id="472368"/>
    <lineage>
        <taxon>Eukaryota</taxon>
        <taxon>Viridiplantae</taxon>
        <taxon>Streptophyta</taxon>
        <taxon>Embryophyta</taxon>
        <taxon>Tracheophyta</taxon>
        <taxon>Spermatophyta</taxon>
        <taxon>Magnoliopsida</taxon>
        <taxon>eudicotyledons</taxon>
        <taxon>Gunneridae</taxon>
        <taxon>Pentapetalae</taxon>
        <taxon>asterids</taxon>
        <taxon>lamiids</taxon>
        <taxon>Lamiales</taxon>
        <taxon>Gesneriaceae</taxon>
        <taxon>Didymocarpoideae</taxon>
        <taxon>Trichosporeae</taxon>
        <taxon>Loxocarpinae</taxon>
        <taxon>Dorcoceras</taxon>
    </lineage>
</organism>
<reference evidence="2 3" key="1">
    <citation type="journal article" date="2015" name="Proc. Natl. Acad. Sci. U.S.A.">
        <title>The resurrection genome of Boea hygrometrica: A blueprint for survival of dehydration.</title>
        <authorList>
            <person name="Xiao L."/>
            <person name="Yang G."/>
            <person name="Zhang L."/>
            <person name="Yang X."/>
            <person name="Zhao S."/>
            <person name="Ji Z."/>
            <person name="Zhou Q."/>
            <person name="Hu M."/>
            <person name="Wang Y."/>
            <person name="Chen M."/>
            <person name="Xu Y."/>
            <person name="Jin H."/>
            <person name="Xiao X."/>
            <person name="Hu G."/>
            <person name="Bao F."/>
            <person name="Hu Y."/>
            <person name="Wan P."/>
            <person name="Li L."/>
            <person name="Deng X."/>
            <person name="Kuang T."/>
            <person name="Xiang C."/>
            <person name="Zhu J.K."/>
            <person name="Oliver M.J."/>
            <person name="He Y."/>
        </authorList>
    </citation>
    <scope>NUCLEOTIDE SEQUENCE [LARGE SCALE GENOMIC DNA]</scope>
    <source>
        <strain evidence="3">cv. XS01</strain>
    </source>
</reference>
<feature type="compositionally biased region" description="Low complexity" evidence="1">
    <location>
        <begin position="205"/>
        <end position="216"/>
    </location>
</feature>
<keyword evidence="3" id="KW-1185">Reference proteome</keyword>
<accession>A0A2Z7AJ62</accession>
<dbReference type="AlphaFoldDB" id="A0A2Z7AJ62"/>
<dbReference type="EMBL" id="KV014858">
    <property type="protein sequence ID" value="KZV21855.1"/>
    <property type="molecule type" value="Genomic_DNA"/>
</dbReference>
<evidence type="ECO:0000313" key="3">
    <source>
        <dbReference type="Proteomes" id="UP000250235"/>
    </source>
</evidence>
<gene>
    <name evidence="2" type="ORF">F511_09991</name>
</gene>
<evidence type="ECO:0000313" key="2">
    <source>
        <dbReference type="EMBL" id="KZV21855.1"/>
    </source>
</evidence>
<proteinExistence type="predicted"/>
<protein>
    <submittedName>
        <fullName evidence="2">Uncharacterized protein</fullName>
    </submittedName>
</protein>
<feature type="region of interest" description="Disordered" evidence="1">
    <location>
        <begin position="1"/>
        <end position="29"/>
    </location>
</feature>